<dbReference type="PANTHER" id="PTHR30600">
    <property type="entry name" value="CYTOCHROME C PEROXIDASE-RELATED"/>
    <property type="match status" value="1"/>
</dbReference>
<evidence type="ECO:0000259" key="8">
    <source>
        <dbReference type="PROSITE" id="PS51007"/>
    </source>
</evidence>
<proteinExistence type="predicted"/>
<comment type="caution">
    <text evidence="9">The sequence shown here is derived from an EMBL/GenBank/DDBJ whole genome shotgun (WGS) entry which is preliminary data.</text>
</comment>
<dbReference type="InterPro" id="IPR009056">
    <property type="entry name" value="Cyt_c-like_dom"/>
</dbReference>
<dbReference type="EMBL" id="QBKN01000009">
    <property type="protein sequence ID" value="PTX48381.1"/>
    <property type="molecule type" value="Genomic_DNA"/>
</dbReference>
<dbReference type="SUPFAM" id="SSF46626">
    <property type="entry name" value="Cytochrome c"/>
    <property type="match status" value="2"/>
</dbReference>
<dbReference type="Pfam" id="PF03150">
    <property type="entry name" value="CCP_MauG"/>
    <property type="match status" value="1"/>
</dbReference>
<gene>
    <name evidence="9" type="ORF">C8N44_10972</name>
</gene>
<keyword evidence="9" id="KW-0575">Peroxidase</keyword>
<evidence type="ECO:0000256" key="2">
    <source>
        <dbReference type="ARBA" id="ARBA00022617"/>
    </source>
</evidence>
<sequence>MIALPAAADAIDPDDFLPFDADQARIGQLLFYDKILSGNRNISCGTCHHHSLGSSDGLSLGIGEGGAGLGADRTPGTGADRIQKRVPRNAPGLWNLAHRGIQTVFHDGRLQKIDDDEYVFDSPAGSDIPMGLNSIIAAQALFPMTSDTEMAGSPGENDVATAVAAGVHLGWPILARRVATIPAYAGMFSEVFEDVEGQDDITIVHVVNALAAFIGTEWQSYDTPYDRWAREGVPLPARAERGRRLFFGEAGCAQCHNGPLFSDQQFHAAGLPAFGPGRNRKFDPINRDVGRMGKTDRLDDAYRFRTPSLRNVAVTAPYGHNGAYPTLRDMIRHMANPVGSRMLWRPEMARLPAVPWLAAGDFAVMEDRFEMARQAQYLEILPVRLSDEQVGEIEAFLSALTDPNPFDRPLGRPESVPSGLPVD</sequence>
<dbReference type="GO" id="GO:0020037">
    <property type="term" value="F:heme binding"/>
    <property type="evidence" value="ECO:0007669"/>
    <property type="project" value="InterPro"/>
</dbReference>
<evidence type="ECO:0000256" key="4">
    <source>
        <dbReference type="ARBA" id="ARBA00023002"/>
    </source>
</evidence>
<keyword evidence="3 6" id="KW-0479">Metal-binding</keyword>
<organism evidence="9 10">
    <name type="scientific">Allosediminivita pacifica</name>
    <dbReference type="NCBI Taxonomy" id="1267769"/>
    <lineage>
        <taxon>Bacteria</taxon>
        <taxon>Pseudomonadati</taxon>
        <taxon>Pseudomonadota</taxon>
        <taxon>Alphaproteobacteria</taxon>
        <taxon>Rhodobacterales</taxon>
        <taxon>Paracoccaceae</taxon>
        <taxon>Allosediminivita</taxon>
    </lineage>
</organism>
<protein>
    <submittedName>
        <fullName evidence="9">Cytochrome c peroxidase</fullName>
    </submittedName>
</protein>
<keyword evidence="4" id="KW-0560">Oxidoreductase</keyword>
<dbReference type="Gene3D" id="1.10.760.10">
    <property type="entry name" value="Cytochrome c-like domain"/>
    <property type="match status" value="2"/>
</dbReference>
<keyword evidence="10" id="KW-1185">Reference proteome</keyword>
<evidence type="ECO:0000313" key="10">
    <source>
        <dbReference type="Proteomes" id="UP000244069"/>
    </source>
</evidence>
<comment type="subcellular location">
    <subcellularLocation>
        <location evidence="1">Cell envelope</location>
    </subcellularLocation>
</comment>
<dbReference type="AlphaFoldDB" id="A0A2T6AX59"/>
<evidence type="ECO:0000256" key="7">
    <source>
        <dbReference type="SAM" id="MobiDB-lite"/>
    </source>
</evidence>
<accession>A0A2T6AX59</accession>
<evidence type="ECO:0000256" key="3">
    <source>
        <dbReference type="ARBA" id="ARBA00022723"/>
    </source>
</evidence>
<dbReference type="PROSITE" id="PS51007">
    <property type="entry name" value="CYTC"/>
    <property type="match status" value="1"/>
</dbReference>
<evidence type="ECO:0000256" key="5">
    <source>
        <dbReference type="ARBA" id="ARBA00023004"/>
    </source>
</evidence>
<dbReference type="GO" id="GO:0030313">
    <property type="term" value="C:cell envelope"/>
    <property type="evidence" value="ECO:0007669"/>
    <property type="project" value="UniProtKB-SubCell"/>
</dbReference>
<evidence type="ECO:0000256" key="6">
    <source>
        <dbReference type="PROSITE-ProRule" id="PRU00433"/>
    </source>
</evidence>
<dbReference type="GO" id="GO:0046872">
    <property type="term" value="F:metal ion binding"/>
    <property type="evidence" value="ECO:0007669"/>
    <property type="project" value="UniProtKB-KW"/>
</dbReference>
<keyword evidence="5 6" id="KW-0408">Iron</keyword>
<dbReference type="GO" id="GO:0004130">
    <property type="term" value="F:cytochrome-c peroxidase activity"/>
    <property type="evidence" value="ECO:0007669"/>
    <property type="project" value="TreeGrafter"/>
</dbReference>
<dbReference type="InterPro" id="IPR051395">
    <property type="entry name" value="Cytochrome_c_Peroxidase/MauG"/>
</dbReference>
<evidence type="ECO:0000313" key="9">
    <source>
        <dbReference type="EMBL" id="PTX48381.1"/>
    </source>
</evidence>
<evidence type="ECO:0000256" key="1">
    <source>
        <dbReference type="ARBA" id="ARBA00004196"/>
    </source>
</evidence>
<feature type="domain" description="Cytochrome c" evidence="8">
    <location>
        <begin position="237"/>
        <end position="401"/>
    </location>
</feature>
<reference evidence="9 10" key="1">
    <citation type="submission" date="2018-04" db="EMBL/GenBank/DDBJ databases">
        <title>Genomic Encyclopedia of Archaeal and Bacterial Type Strains, Phase II (KMG-II): from individual species to whole genera.</title>
        <authorList>
            <person name="Goeker M."/>
        </authorList>
    </citation>
    <scope>NUCLEOTIDE SEQUENCE [LARGE SCALE GENOMIC DNA]</scope>
    <source>
        <strain evidence="9 10">DSM 29329</strain>
    </source>
</reference>
<dbReference type="PANTHER" id="PTHR30600:SF9">
    <property type="entry name" value="BLR7738 PROTEIN"/>
    <property type="match status" value="1"/>
</dbReference>
<dbReference type="InterPro" id="IPR004852">
    <property type="entry name" value="Di-haem_cyt_c_peroxidsae"/>
</dbReference>
<keyword evidence="2 6" id="KW-0349">Heme</keyword>
<feature type="region of interest" description="Disordered" evidence="7">
    <location>
        <begin position="404"/>
        <end position="423"/>
    </location>
</feature>
<dbReference type="GO" id="GO:0009055">
    <property type="term" value="F:electron transfer activity"/>
    <property type="evidence" value="ECO:0007669"/>
    <property type="project" value="InterPro"/>
</dbReference>
<dbReference type="InterPro" id="IPR036909">
    <property type="entry name" value="Cyt_c-like_dom_sf"/>
</dbReference>
<dbReference type="Proteomes" id="UP000244069">
    <property type="component" value="Unassembled WGS sequence"/>
</dbReference>
<name>A0A2T6AX59_9RHOB</name>